<sequence>MHWPGSKMHMLERFLERCIAAWTIVNAYLHAECPVDSRGITDLSSPTIELQSGGCFSFVNRMRSFSVRSLLERNERKP</sequence>
<evidence type="ECO:0000313" key="1">
    <source>
        <dbReference type="Proteomes" id="UP000095287"/>
    </source>
</evidence>
<organism evidence="1 2">
    <name type="scientific">Steinernema glaseri</name>
    <dbReference type="NCBI Taxonomy" id="37863"/>
    <lineage>
        <taxon>Eukaryota</taxon>
        <taxon>Metazoa</taxon>
        <taxon>Ecdysozoa</taxon>
        <taxon>Nematoda</taxon>
        <taxon>Chromadorea</taxon>
        <taxon>Rhabditida</taxon>
        <taxon>Tylenchina</taxon>
        <taxon>Panagrolaimomorpha</taxon>
        <taxon>Strongyloidoidea</taxon>
        <taxon>Steinernematidae</taxon>
        <taxon>Steinernema</taxon>
    </lineage>
</organism>
<keyword evidence="1" id="KW-1185">Reference proteome</keyword>
<dbReference type="Proteomes" id="UP000095287">
    <property type="component" value="Unplaced"/>
</dbReference>
<name>A0A1I8AH42_9BILA</name>
<reference evidence="2" key="1">
    <citation type="submission" date="2016-11" db="UniProtKB">
        <authorList>
            <consortium name="WormBaseParasite"/>
        </authorList>
    </citation>
    <scope>IDENTIFICATION</scope>
</reference>
<accession>A0A1I8AH42</accession>
<dbReference type="WBParaSite" id="L893_g5716.t1">
    <property type="protein sequence ID" value="L893_g5716.t1"/>
    <property type="gene ID" value="L893_g5716"/>
</dbReference>
<dbReference type="AlphaFoldDB" id="A0A1I8AH42"/>
<evidence type="ECO:0000313" key="2">
    <source>
        <dbReference type="WBParaSite" id="L893_g5716.t1"/>
    </source>
</evidence>
<protein>
    <submittedName>
        <fullName evidence="2">Secreted protein</fullName>
    </submittedName>
</protein>
<proteinExistence type="predicted"/>